<keyword evidence="5 10" id="KW-0472">Membrane</keyword>
<protein>
    <recommendedName>
        <fullName evidence="10">Fluoride-specific ion channel FluC</fullName>
    </recommendedName>
</protein>
<keyword evidence="10" id="KW-0406">Ion transport</keyword>
<gene>
    <name evidence="10" type="primary">fluC</name>
    <name evidence="10" type="synonym">crcB</name>
    <name evidence="11" type="ORF">ACFQZ7_00865</name>
</gene>
<dbReference type="InterPro" id="IPR003691">
    <property type="entry name" value="FluC"/>
</dbReference>
<comment type="activity regulation">
    <text evidence="10">Na(+) is not transported, but it plays an essential structural role and its presence is essential for fluoride channel function.</text>
</comment>
<evidence type="ECO:0000256" key="4">
    <source>
        <dbReference type="ARBA" id="ARBA00022989"/>
    </source>
</evidence>
<name>A0ABW3EBI0_9LACO</name>
<feature type="transmembrane region" description="Helical" evidence="10">
    <location>
        <begin position="58"/>
        <end position="80"/>
    </location>
</feature>
<evidence type="ECO:0000256" key="1">
    <source>
        <dbReference type="ARBA" id="ARBA00004651"/>
    </source>
</evidence>
<keyword evidence="3 10" id="KW-0812">Transmembrane</keyword>
<dbReference type="PANTHER" id="PTHR28259:SF1">
    <property type="entry name" value="FLUORIDE EXPORT PROTEIN 1-RELATED"/>
    <property type="match status" value="1"/>
</dbReference>
<comment type="caution">
    <text evidence="11">The sequence shown here is derived from an EMBL/GenBank/DDBJ whole genome shotgun (WGS) entry which is preliminary data.</text>
</comment>
<dbReference type="Pfam" id="PF02537">
    <property type="entry name" value="CRCB"/>
    <property type="match status" value="1"/>
</dbReference>
<evidence type="ECO:0000313" key="11">
    <source>
        <dbReference type="EMBL" id="MFD0896293.1"/>
    </source>
</evidence>
<evidence type="ECO:0000256" key="10">
    <source>
        <dbReference type="HAMAP-Rule" id="MF_00454"/>
    </source>
</evidence>
<comment type="catalytic activity">
    <reaction evidence="8">
        <text>fluoride(in) = fluoride(out)</text>
        <dbReference type="Rhea" id="RHEA:76159"/>
        <dbReference type="ChEBI" id="CHEBI:17051"/>
    </reaction>
    <physiologicalReaction direction="left-to-right" evidence="8">
        <dbReference type="Rhea" id="RHEA:76160"/>
    </physiologicalReaction>
</comment>
<dbReference type="EMBL" id="JBHTIO010000002">
    <property type="protein sequence ID" value="MFD0896293.1"/>
    <property type="molecule type" value="Genomic_DNA"/>
</dbReference>
<comment type="function">
    <text evidence="9 10">Fluoride-specific ion channel. Important for reducing fluoride concentration in the cell, thus reducing its toxicity.</text>
</comment>
<accession>A0ABW3EBI0</accession>
<evidence type="ECO:0000256" key="8">
    <source>
        <dbReference type="ARBA" id="ARBA00035585"/>
    </source>
</evidence>
<keyword evidence="6 10" id="KW-0407">Ion channel</keyword>
<feature type="transmembrane region" description="Helical" evidence="10">
    <location>
        <begin position="92"/>
        <end position="114"/>
    </location>
</feature>
<keyword evidence="12" id="KW-1185">Reference proteome</keyword>
<sequence length="128" mass="13819">MDELLIGLFAIAGGMARLGIDQLFAFSSLPVATFMINLVGSFLLAYSTNTLGQLIHFPAQLTLGIGTGFIGAFTTFSSYILEIIQLWQAHAYFFALGYALLSLLGGFIGAYLGLHFSRVDLKQEATKS</sequence>
<dbReference type="RefSeq" id="WP_137638588.1">
    <property type="nucleotide sequence ID" value="NZ_BJDN01000030.1"/>
</dbReference>
<comment type="subcellular location">
    <subcellularLocation>
        <location evidence="1 10">Cell membrane</location>
        <topology evidence="1 10">Multi-pass membrane protein</topology>
    </subcellularLocation>
</comment>
<dbReference type="Proteomes" id="UP001597104">
    <property type="component" value="Unassembled WGS sequence"/>
</dbReference>
<keyword evidence="2 10" id="KW-1003">Cell membrane</keyword>
<evidence type="ECO:0000256" key="2">
    <source>
        <dbReference type="ARBA" id="ARBA00022475"/>
    </source>
</evidence>
<feature type="binding site" evidence="10">
    <location>
        <position position="74"/>
    </location>
    <ligand>
        <name>Na(+)</name>
        <dbReference type="ChEBI" id="CHEBI:29101"/>
        <note>structural</note>
    </ligand>
</feature>
<evidence type="ECO:0000256" key="7">
    <source>
        <dbReference type="ARBA" id="ARBA00035120"/>
    </source>
</evidence>
<evidence type="ECO:0000256" key="9">
    <source>
        <dbReference type="ARBA" id="ARBA00049940"/>
    </source>
</evidence>
<reference evidence="12" key="1">
    <citation type="journal article" date="2019" name="Int. J. Syst. Evol. Microbiol.">
        <title>The Global Catalogue of Microorganisms (GCM) 10K type strain sequencing project: providing services to taxonomists for standard genome sequencing and annotation.</title>
        <authorList>
            <consortium name="The Broad Institute Genomics Platform"/>
            <consortium name="The Broad Institute Genome Sequencing Center for Infectious Disease"/>
            <person name="Wu L."/>
            <person name="Ma J."/>
        </authorList>
    </citation>
    <scope>NUCLEOTIDE SEQUENCE [LARGE SCALE GENOMIC DNA]</scope>
    <source>
        <strain evidence="12">CCM 8925</strain>
    </source>
</reference>
<evidence type="ECO:0000313" key="12">
    <source>
        <dbReference type="Proteomes" id="UP001597104"/>
    </source>
</evidence>
<proteinExistence type="inferred from homology"/>
<organism evidence="11 12">
    <name type="scientific">Loigolactobacillus binensis</name>
    <dbReference type="NCBI Taxonomy" id="2559922"/>
    <lineage>
        <taxon>Bacteria</taxon>
        <taxon>Bacillati</taxon>
        <taxon>Bacillota</taxon>
        <taxon>Bacilli</taxon>
        <taxon>Lactobacillales</taxon>
        <taxon>Lactobacillaceae</taxon>
        <taxon>Loigolactobacillus</taxon>
    </lineage>
</organism>
<feature type="transmembrane region" description="Helical" evidence="10">
    <location>
        <begin position="26"/>
        <end position="46"/>
    </location>
</feature>
<keyword evidence="4 10" id="KW-1133">Transmembrane helix</keyword>
<feature type="binding site" evidence="10">
    <location>
        <position position="71"/>
    </location>
    <ligand>
        <name>Na(+)</name>
        <dbReference type="ChEBI" id="CHEBI:29101"/>
        <note>structural</note>
    </ligand>
</feature>
<evidence type="ECO:0000256" key="5">
    <source>
        <dbReference type="ARBA" id="ARBA00023136"/>
    </source>
</evidence>
<dbReference type="HAMAP" id="MF_00454">
    <property type="entry name" value="FluC"/>
    <property type="match status" value="1"/>
</dbReference>
<keyword evidence="10" id="KW-0813">Transport</keyword>
<evidence type="ECO:0000256" key="3">
    <source>
        <dbReference type="ARBA" id="ARBA00022692"/>
    </source>
</evidence>
<dbReference type="PANTHER" id="PTHR28259">
    <property type="entry name" value="FLUORIDE EXPORT PROTEIN 1-RELATED"/>
    <property type="match status" value="1"/>
</dbReference>
<evidence type="ECO:0000256" key="6">
    <source>
        <dbReference type="ARBA" id="ARBA00023303"/>
    </source>
</evidence>
<keyword evidence="10" id="KW-0915">Sodium</keyword>
<keyword evidence="10" id="KW-0479">Metal-binding</keyword>
<comment type="similarity">
    <text evidence="7 10">Belongs to the fluoride channel Fluc/FEX (TC 1.A.43) family.</text>
</comment>